<name>A0A7C4KKV7_9CHLR</name>
<reference evidence="1" key="1">
    <citation type="journal article" date="2020" name="mSystems">
        <title>Genome- and Community-Level Interaction Insights into Carbon Utilization and Element Cycling Functions of Hydrothermarchaeota in Hydrothermal Sediment.</title>
        <authorList>
            <person name="Zhou Z."/>
            <person name="Liu Y."/>
            <person name="Xu W."/>
            <person name="Pan J."/>
            <person name="Luo Z.H."/>
            <person name="Li M."/>
        </authorList>
    </citation>
    <scope>NUCLEOTIDE SEQUENCE [LARGE SCALE GENOMIC DNA]</scope>
    <source>
        <strain evidence="1">SpSt-573</strain>
    </source>
</reference>
<evidence type="ECO:0000313" key="1">
    <source>
        <dbReference type="EMBL" id="HGS22977.1"/>
    </source>
</evidence>
<gene>
    <name evidence="1" type="ORF">ENT37_14075</name>
</gene>
<proteinExistence type="predicted"/>
<comment type="caution">
    <text evidence="1">The sequence shown here is derived from an EMBL/GenBank/DDBJ whole genome shotgun (WGS) entry which is preliminary data.</text>
</comment>
<organism evidence="1">
    <name type="scientific">Anaerolinea thermolimosa</name>
    <dbReference type="NCBI Taxonomy" id="229919"/>
    <lineage>
        <taxon>Bacteria</taxon>
        <taxon>Bacillati</taxon>
        <taxon>Chloroflexota</taxon>
        <taxon>Anaerolineae</taxon>
        <taxon>Anaerolineales</taxon>
        <taxon>Anaerolineaceae</taxon>
        <taxon>Anaerolinea</taxon>
    </lineage>
</organism>
<accession>A0A7C4KKV7</accession>
<protein>
    <submittedName>
        <fullName evidence="1">Uncharacterized protein</fullName>
    </submittedName>
</protein>
<sequence>MLRIVTAVSTREITAHERVEPDIPQAVWKTLNTPAAMQAAGLEFGKRQFFTSMVVVSDLVSVPMLNHAISKQYSEGCFATWEPRLEALITTITGSARPVDKGRLTEDELAVIAGVRLDGLGARVRHVEGKRNDPPSSEAVELIEMDVPLPRITLPWGAHAGAVVPVARSKLHGHRGVRSFDPQRVEHVHLPAPFYRYPVSCSTEAQARAICEAFSHSQALQNPADPRQIVFTILPGHGVVIVEKWVEGKAPFQAIWEAMDDGALEMDLLVPQGGLAYRLDGAGRMILEENF</sequence>
<dbReference type="AlphaFoldDB" id="A0A7C4KKV7"/>
<dbReference type="EMBL" id="DSYK01000706">
    <property type="protein sequence ID" value="HGS22977.1"/>
    <property type="molecule type" value="Genomic_DNA"/>
</dbReference>